<evidence type="ECO:0000256" key="1">
    <source>
        <dbReference type="ARBA" id="ARBA00001445"/>
    </source>
</evidence>
<dbReference type="Pfam" id="PF05592">
    <property type="entry name" value="Bac_rhamnosid"/>
    <property type="match status" value="1"/>
</dbReference>
<evidence type="ECO:0000256" key="2">
    <source>
        <dbReference type="ARBA" id="ARBA00012652"/>
    </source>
</evidence>
<dbReference type="InterPro" id="IPR013783">
    <property type="entry name" value="Ig-like_fold"/>
</dbReference>
<dbReference type="PANTHER" id="PTHR33307:SF6">
    <property type="entry name" value="ALPHA-RHAMNOSIDASE (EUROFUNG)-RELATED"/>
    <property type="match status" value="1"/>
</dbReference>
<accession>A0A0J8JQP7</accession>
<dbReference type="Gene3D" id="2.60.40.10">
    <property type="entry name" value="Immunoglobulins"/>
    <property type="match status" value="1"/>
</dbReference>
<feature type="chain" id="PRO_5005301747" description="alpha-L-rhamnosidase" evidence="4">
    <location>
        <begin position="17"/>
        <end position="955"/>
    </location>
</feature>
<dbReference type="PATRIC" id="fig|1513271.3.peg.17"/>
<organism evidence="9 10">
    <name type="scientific">Catenovulum maritimum</name>
    <dbReference type="NCBI Taxonomy" id="1513271"/>
    <lineage>
        <taxon>Bacteria</taxon>
        <taxon>Pseudomonadati</taxon>
        <taxon>Pseudomonadota</taxon>
        <taxon>Gammaproteobacteria</taxon>
        <taxon>Alteromonadales</taxon>
        <taxon>Alteromonadaceae</taxon>
        <taxon>Catenovulum</taxon>
    </lineage>
</organism>
<dbReference type="Pfam" id="PF25788">
    <property type="entry name" value="Ig_Rha78A_N"/>
    <property type="match status" value="1"/>
</dbReference>
<dbReference type="GO" id="GO:0030596">
    <property type="term" value="F:alpha-L-rhamnosidase activity"/>
    <property type="evidence" value="ECO:0007669"/>
    <property type="project" value="UniProtKB-EC"/>
</dbReference>
<dbReference type="PANTHER" id="PTHR33307">
    <property type="entry name" value="ALPHA-RHAMNOSIDASE (EUROFUNG)"/>
    <property type="match status" value="1"/>
</dbReference>
<evidence type="ECO:0000259" key="8">
    <source>
        <dbReference type="Pfam" id="PF17390"/>
    </source>
</evidence>
<dbReference type="EMBL" id="LAZL01000001">
    <property type="protein sequence ID" value="KMT67041.1"/>
    <property type="molecule type" value="Genomic_DNA"/>
</dbReference>
<gene>
    <name evidence="9" type="ORF">XM47_00080</name>
</gene>
<feature type="domain" description="Alpha-L-rhamnosidase concanavalin-like" evidence="5">
    <location>
        <begin position="424"/>
        <end position="510"/>
    </location>
</feature>
<evidence type="ECO:0000313" key="10">
    <source>
        <dbReference type="Proteomes" id="UP000037600"/>
    </source>
</evidence>
<sequence>MITRRRFIVGSTTALAASTIGFNLLMAKPSDNSAVSVQLPADALDNIHPVNLKCEYLNNPEGVDIVNPRFYWQLASTETDQYQTRYQLLVASSPATLNRNMGDIFDSGIVSSDSNTHVVYQGEPLQAATNYYWKVRVWDKNQQVSAWSESAQFSTGLFTEQDWQDAQWVAWKTQQDWETNWWQRKAIEEQTHQISLPSYFGARMSLWERSLFHYANPYDPSPLVRKEFSATKTIKSAKAFIAGIGYHELYLNGEKVGDHVLDPGWTNYARSILYVTHDVTDLVKQGKNAVGVMLGRGNYGLLANDHWGFWKKGGYIGQPKLKCLIKVIYADNSEQIVVSDLSWKVTGGPVTYDCPHMGEIYDATQEVDGWSDIGLDDSNWDPVQPAPAPGGKLKSQLCEPIRVVQTSRPVKIKNKGKRWGQWGDAGTNLAGWLRLKVNAPKGTRILVYFGEKENAMDLDQPGGLQQMAYIAKGEPGEIAECRFSYKGFRYFIIHGHDKPLTVDDIEICQVNSDVASVGTFLSSDESLNAIHQITDKAMISNLHSIPTDCPHREKNGWLGDAVTGLEMGMANYDLAALTTKFIHDIFDAQHPKHGGLPNFVPSRGYGRGVSSLWGSACVYLPYYMYCYYGDTRLIEQYWRAMLHFAQSVWAITEIEGKPGLLKDRLSDWSSPFGNKPDEGEEVYATMNFYRVLSCLAEMGAVIGKQHDVAALAQQQTKLKDAVYKHCFDPQTITFKGVDTDEYRQGPNALALFTDIVKPEHREQVLKGLIHDIKVSRDNHIYGGIFTGHALWELLPNEGYSSLAYQVAVNDSYPSYGYMLKNGATTLWEHWPDKSSHIHYFMGFVDNFFHRHLAGINFDTKTPGFKHILFKPKFIEEIEFAKASYRSIHGEITAGWQRTNNGDIEYSVTIPTNCSAQVLLASGTRSLTSGSHKLTIKHSDLIASNLFFSDLLASDL</sequence>
<dbReference type="RefSeq" id="WP_048687937.1">
    <property type="nucleotide sequence ID" value="NZ_KQ130482.1"/>
</dbReference>
<keyword evidence="4" id="KW-0732">Signal</keyword>
<proteinExistence type="predicted"/>
<feature type="domain" description="Alpha-L-rhamnosidase six-hairpin glycosidase" evidence="7">
    <location>
        <begin position="517"/>
        <end position="852"/>
    </location>
</feature>
<dbReference type="Gene3D" id="2.60.120.260">
    <property type="entry name" value="Galactose-binding domain-like"/>
    <property type="match status" value="2"/>
</dbReference>
<evidence type="ECO:0000256" key="4">
    <source>
        <dbReference type="SAM" id="SignalP"/>
    </source>
</evidence>
<dbReference type="SUPFAM" id="SSF48208">
    <property type="entry name" value="Six-hairpin glycosidases"/>
    <property type="match status" value="1"/>
</dbReference>
<dbReference type="Pfam" id="PF08531">
    <property type="entry name" value="Bac_rhamnosid_N"/>
    <property type="match status" value="1"/>
</dbReference>
<dbReference type="Gene3D" id="2.60.420.10">
    <property type="entry name" value="Maltose phosphorylase, domain 3"/>
    <property type="match status" value="1"/>
</dbReference>
<dbReference type="InterPro" id="IPR035396">
    <property type="entry name" value="Bac_rhamnosid6H"/>
</dbReference>
<dbReference type="Pfam" id="PF17389">
    <property type="entry name" value="Bac_rhamnosid6H"/>
    <property type="match status" value="1"/>
</dbReference>
<keyword evidence="3" id="KW-0378">Hydrolase</keyword>
<dbReference type="AlphaFoldDB" id="A0A0J8JQP7"/>
<evidence type="ECO:0000256" key="3">
    <source>
        <dbReference type="ARBA" id="ARBA00022801"/>
    </source>
</evidence>
<dbReference type="InterPro" id="IPR016007">
    <property type="entry name" value="Alpha_rhamnosid"/>
</dbReference>
<dbReference type="GO" id="GO:0005975">
    <property type="term" value="P:carbohydrate metabolic process"/>
    <property type="evidence" value="ECO:0007669"/>
    <property type="project" value="InterPro"/>
</dbReference>
<comment type="caution">
    <text evidence="9">The sequence shown here is derived from an EMBL/GenBank/DDBJ whole genome shotgun (WGS) entry which is preliminary data.</text>
</comment>
<dbReference type="InterPro" id="IPR013737">
    <property type="entry name" value="Bac_rhamnosid_N"/>
</dbReference>
<protein>
    <recommendedName>
        <fullName evidence="2">alpha-L-rhamnosidase</fullName>
        <ecNumber evidence="2">3.2.1.40</ecNumber>
    </recommendedName>
</protein>
<reference evidence="9 10" key="1">
    <citation type="submission" date="2015-04" db="EMBL/GenBank/DDBJ databases">
        <title>Draft Genome Sequence of the Novel Agar-Digesting Marine Bacterium Q1.</title>
        <authorList>
            <person name="Li Y."/>
            <person name="Li D."/>
            <person name="Chen G."/>
            <person name="Du Z."/>
        </authorList>
    </citation>
    <scope>NUCLEOTIDE SEQUENCE [LARGE SCALE GENOMIC DNA]</scope>
    <source>
        <strain evidence="9 10">Q1</strain>
    </source>
</reference>
<name>A0A0J8JQP7_9ALTE</name>
<dbReference type="InterPro" id="IPR035398">
    <property type="entry name" value="Bac_rhamnosid_C"/>
</dbReference>
<feature type="domain" description="Bacterial alpha-L-rhamnosidase N-terminal" evidence="6">
    <location>
        <begin position="232"/>
        <end position="405"/>
    </location>
</feature>
<dbReference type="PIRSF" id="PIRSF010631">
    <property type="entry name" value="A-rhamnsds"/>
    <property type="match status" value="1"/>
</dbReference>
<dbReference type="Proteomes" id="UP000037600">
    <property type="component" value="Unassembled WGS sequence"/>
</dbReference>
<dbReference type="STRING" id="1513271.XM47_00080"/>
<feature type="domain" description="Alpha-L-rhamnosidase C-terminal" evidence="8">
    <location>
        <begin position="856"/>
        <end position="932"/>
    </location>
</feature>
<dbReference type="InterPro" id="IPR008902">
    <property type="entry name" value="Rhamnosid_concanavalin"/>
</dbReference>
<dbReference type="Pfam" id="PF17390">
    <property type="entry name" value="Bac_rhamnosid_C"/>
    <property type="match status" value="1"/>
</dbReference>
<dbReference type="EC" id="3.2.1.40" evidence="2"/>
<dbReference type="InterPro" id="IPR012341">
    <property type="entry name" value="6hp_glycosidase-like_sf"/>
</dbReference>
<dbReference type="InterPro" id="IPR008928">
    <property type="entry name" value="6-hairpin_glycosidase_sf"/>
</dbReference>
<evidence type="ECO:0000259" key="5">
    <source>
        <dbReference type="Pfam" id="PF05592"/>
    </source>
</evidence>
<comment type="catalytic activity">
    <reaction evidence="1">
        <text>Hydrolysis of terminal non-reducing alpha-L-rhamnose residues in alpha-L-rhamnosides.</text>
        <dbReference type="EC" id="3.2.1.40"/>
    </reaction>
</comment>
<keyword evidence="10" id="KW-1185">Reference proteome</keyword>
<feature type="signal peptide" evidence="4">
    <location>
        <begin position="1"/>
        <end position="16"/>
    </location>
</feature>
<evidence type="ECO:0000313" key="9">
    <source>
        <dbReference type="EMBL" id="KMT67041.1"/>
    </source>
</evidence>
<evidence type="ECO:0000259" key="7">
    <source>
        <dbReference type="Pfam" id="PF17389"/>
    </source>
</evidence>
<evidence type="ECO:0000259" key="6">
    <source>
        <dbReference type="Pfam" id="PF08531"/>
    </source>
</evidence>
<dbReference type="Gene3D" id="1.50.10.10">
    <property type="match status" value="1"/>
</dbReference>
<dbReference type="OrthoDB" id="9761045at2"/>